<keyword evidence="2" id="KW-1185">Reference proteome</keyword>
<proteinExistence type="predicted"/>
<protein>
    <submittedName>
        <fullName evidence="1">DUF2793 domain-containing protein</fullName>
    </submittedName>
</protein>
<reference evidence="1" key="1">
    <citation type="submission" date="2022-09" db="EMBL/GenBank/DDBJ databases">
        <title>Interaction between co-microsymbionts with complementary sets of symbiotic genes in legume-rhizobium systems.</title>
        <authorList>
            <person name="Safronova V."/>
            <person name="Sazanova A."/>
            <person name="Afonin A."/>
            <person name="Chirak E."/>
        </authorList>
    </citation>
    <scope>NUCLEOTIDE SEQUENCE</scope>
    <source>
        <strain evidence="1">A18/3m</strain>
    </source>
</reference>
<organism evidence="1 2">
    <name type="scientific">Phyllobacterium zundukense</name>
    <dbReference type="NCBI Taxonomy" id="1867719"/>
    <lineage>
        <taxon>Bacteria</taxon>
        <taxon>Pseudomonadati</taxon>
        <taxon>Pseudomonadota</taxon>
        <taxon>Alphaproteobacteria</taxon>
        <taxon>Hyphomicrobiales</taxon>
        <taxon>Phyllobacteriaceae</taxon>
        <taxon>Phyllobacterium</taxon>
    </lineage>
</organism>
<evidence type="ECO:0000313" key="1">
    <source>
        <dbReference type="EMBL" id="UXN60845.1"/>
    </source>
</evidence>
<accession>A0ACD4D4W0</accession>
<evidence type="ECO:0000313" key="2">
    <source>
        <dbReference type="Proteomes" id="UP001061991"/>
    </source>
</evidence>
<name>A0ACD4D4W0_9HYPH</name>
<sequence>MDQTTTNLKLPYIAPSQAQKHVTHNEAIRALDALVQLSVMSRKLKNAPPESSEGDRYIIASEAVVPWAGKTDQIAAWQDDAWAFLQPQEGWHAWVAEEQTFVVFERNSWRRVTTGTNPVDSVGINTVADENNRLALKSPASLFDHIGGGHQLKINKADDGHAASLLFQSNYQGRAEMGTMWGRDFHIKTSSDGDHWQDAVAVDSTTGIVRFPSGIAHSATGKKQSGLIFVPPSDTGTVIFQPLGVRAQALKTAKLASISADIVTFTSNTAGEFFGAAMRGLSMVRIWNATKTPALPAFAKWDTAANQLQVSNADDVKLWSEGDTIQLGDPVTNLIAIDVSPLMQKLLGSVFRQDGLLLDAGNTGTITVACSDHSPASASNLVYFKMDETRSFSLIGVYG</sequence>
<dbReference type="EMBL" id="CP104973">
    <property type="protein sequence ID" value="UXN60845.1"/>
    <property type="molecule type" value="Genomic_DNA"/>
</dbReference>
<dbReference type="Proteomes" id="UP001061991">
    <property type="component" value="Chromosome"/>
</dbReference>
<gene>
    <name evidence="1" type="ORF">N8E88_31040</name>
</gene>